<accession>A0A835HEZ9</accession>
<comment type="caution">
    <text evidence="2">The sequence shown here is derived from an EMBL/GenBank/DDBJ whole genome shotgun (WGS) entry which is preliminary data.</text>
</comment>
<dbReference type="Proteomes" id="UP000631114">
    <property type="component" value="Unassembled WGS sequence"/>
</dbReference>
<name>A0A835HEZ9_9MAGN</name>
<reference evidence="2 3" key="1">
    <citation type="submission" date="2020-10" db="EMBL/GenBank/DDBJ databases">
        <title>The Coptis chinensis genome and diversification of protoberbering-type alkaloids.</title>
        <authorList>
            <person name="Wang B."/>
            <person name="Shu S."/>
            <person name="Song C."/>
            <person name="Liu Y."/>
        </authorList>
    </citation>
    <scope>NUCLEOTIDE SEQUENCE [LARGE SCALE GENOMIC DNA]</scope>
    <source>
        <strain evidence="2">HL-2020</strain>
        <tissue evidence="2">Leaf</tissue>
    </source>
</reference>
<dbReference type="EMBL" id="JADFTS010000007">
    <property type="protein sequence ID" value="KAF9596913.1"/>
    <property type="molecule type" value="Genomic_DNA"/>
</dbReference>
<gene>
    <name evidence="2" type="ORF">IFM89_014477</name>
</gene>
<feature type="compositionally biased region" description="Basic and acidic residues" evidence="1">
    <location>
        <begin position="8"/>
        <end position="29"/>
    </location>
</feature>
<evidence type="ECO:0000313" key="2">
    <source>
        <dbReference type="EMBL" id="KAF9596913.1"/>
    </source>
</evidence>
<keyword evidence="3" id="KW-1185">Reference proteome</keyword>
<dbReference type="AlphaFoldDB" id="A0A835HEZ9"/>
<protein>
    <submittedName>
        <fullName evidence="2">Uncharacterized protein</fullName>
    </submittedName>
</protein>
<evidence type="ECO:0000256" key="1">
    <source>
        <dbReference type="SAM" id="MobiDB-lite"/>
    </source>
</evidence>
<sequence>MTMTVKSQESRVKSQESRVKSQESRVEHHPKPKRVVCHSFSCSFLIIQPTFSNSTIMMGFVTAATLPLSITYRHTTNNKKRIRKPRTTSVVVCNFGDVVRKDMEFLKKGVNWASQTLHIPKLSKTVNDFIWLRHLEDSTASFQPRISWPHPFYPGLTGMDLFLADLKALEAYGYYIHYLSKTWSKPLPEVYVPQEVEDYFSCRPHLVTLRLLEVVSYGP</sequence>
<dbReference type="OrthoDB" id="1745164at2759"/>
<feature type="region of interest" description="Disordered" evidence="1">
    <location>
        <begin position="1"/>
        <end position="30"/>
    </location>
</feature>
<organism evidence="2 3">
    <name type="scientific">Coptis chinensis</name>
    <dbReference type="NCBI Taxonomy" id="261450"/>
    <lineage>
        <taxon>Eukaryota</taxon>
        <taxon>Viridiplantae</taxon>
        <taxon>Streptophyta</taxon>
        <taxon>Embryophyta</taxon>
        <taxon>Tracheophyta</taxon>
        <taxon>Spermatophyta</taxon>
        <taxon>Magnoliopsida</taxon>
        <taxon>Ranunculales</taxon>
        <taxon>Ranunculaceae</taxon>
        <taxon>Coptidoideae</taxon>
        <taxon>Coptis</taxon>
    </lineage>
</organism>
<proteinExistence type="predicted"/>
<evidence type="ECO:0000313" key="3">
    <source>
        <dbReference type="Proteomes" id="UP000631114"/>
    </source>
</evidence>